<evidence type="ECO:0000256" key="5">
    <source>
        <dbReference type="ARBA" id="ARBA00022982"/>
    </source>
</evidence>
<dbReference type="SFLD" id="SFLDG01168">
    <property type="entry name" value="Ferric_reductase_subgroup_(FRE"/>
    <property type="match status" value="1"/>
</dbReference>
<dbReference type="InterPro" id="IPR017927">
    <property type="entry name" value="FAD-bd_FR_type"/>
</dbReference>
<proteinExistence type="inferred from homology"/>
<feature type="domain" description="FAD-binding FR-type" evidence="11">
    <location>
        <begin position="258"/>
        <end position="367"/>
    </location>
</feature>
<evidence type="ECO:0000256" key="6">
    <source>
        <dbReference type="ARBA" id="ARBA00022989"/>
    </source>
</evidence>
<dbReference type="GO" id="GO:0015677">
    <property type="term" value="P:copper ion import"/>
    <property type="evidence" value="ECO:0007669"/>
    <property type="project" value="TreeGrafter"/>
</dbReference>
<dbReference type="OrthoDB" id="10006946at2759"/>
<keyword evidence="4 10" id="KW-0812">Transmembrane</keyword>
<name>A0A086TBR9_HAPC1</name>
<feature type="transmembrane region" description="Helical" evidence="10">
    <location>
        <begin position="193"/>
        <end position="212"/>
    </location>
</feature>
<dbReference type="InterPro" id="IPR013130">
    <property type="entry name" value="Fe3_Rdtase_TM_dom"/>
</dbReference>
<accession>A0A086TBR9</accession>
<dbReference type="GO" id="GO:0006826">
    <property type="term" value="P:iron ion transport"/>
    <property type="evidence" value="ECO:0007669"/>
    <property type="project" value="TreeGrafter"/>
</dbReference>
<evidence type="ECO:0000256" key="10">
    <source>
        <dbReference type="SAM" id="Phobius"/>
    </source>
</evidence>
<reference evidence="13" key="1">
    <citation type="journal article" date="2014" name="Genome Announc.">
        <title>Genome sequence and annotation of Acremonium chrysogenum, producer of the beta-lactam antibiotic cephalosporin C.</title>
        <authorList>
            <person name="Terfehr D."/>
            <person name="Dahlmann T.A."/>
            <person name="Specht T."/>
            <person name="Zadra I."/>
            <person name="Kuernsteiner H."/>
            <person name="Kueck U."/>
        </authorList>
    </citation>
    <scope>NUCLEOTIDE SEQUENCE [LARGE SCALE GENOMIC DNA]</scope>
    <source>
        <strain evidence="13">ATCC 11550 / CBS 779.69 / DSM 880 / IAM 14645 / JCM 23072 / IMI 49137</strain>
    </source>
</reference>
<evidence type="ECO:0000313" key="12">
    <source>
        <dbReference type="EMBL" id="KFH46801.1"/>
    </source>
</evidence>
<evidence type="ECO:0000259" key="11">
    <source>
        <dbReference type="PROSITE" id="PS51384"/>
    </source>
</evidence>
<dbReference type="PANTHER" id="PTHR32361:SF28">
    <property type="entry name" value="FRP1P"/>
    <property type="match status" value="1"/>
</dbReference>
<evidence type="ECO:0000256" key="7">
    <source>
        <dbReference type="ARBA" id="ARBA00023002"/>
    </source>
</evidence>
<keyword evidence="7" id="KW-0560">Oxidoreductase</keyword>
<keyword evidence="13" id="KW-1185">Reference proteome</keyword>
<dbReference type="GO" id="GO:0005886">
    <property type="term" value="C:plasma membrane"/>
    <property type="evidence" value="ECO:0007669"/>
    <property type="project" value="TreeGrafter"/>
</dbReference>
<organism evidence="12 13">
    <name type="scientific">Hapsidospora chrysogenum (strain ATCC 11550 / CBS 779.69 / DSM 880 / IAM 14645 / JCM 23072 / IMI 49137)</name>
    <name type="common">Acremonium chrysogenum</name>
    <dbReference type="NCBI Taxonomy" id="857340"/>
    <lineage>
        <taxon>Eukaryota</taxon>
        <taxon>Fungi</taxon>
        <taxon>Dikarya</taxon>
        <taxon>Ascomycota</taxon>
        <taxon>Pezizomycotina</taxon>
        <taxon>Sordariomycetes</taxon>
        <taxon>Hypocreomycetidae</taxon>
        <taxon>Hypocreales</taxon>
        <taxon>Bionectriaceae</taxon>
        <taxon>Hapsidospora</taxon>
    </lineage>
</organism>
<keyword evidence="6 10" id="KW-1133">Transmembrane helix</keyword>
<comment type="subcellular location">
    <subcellularLocation>
        <location evidence="1">Membrane</location>
        <topology evidence="1">Multi-pass membrane protein</topology>
    </subcellularLocation>
</comment>
<feature type="transmembrane region" description="Helical" evidence="10">
    <location>
        <begin position="24"/>
        <end position="44"/>
    </location>
</feature>
<evidence type="ECO:0000256" key="4">
    <source>
        <dbReference type="ARBA" id="ARBA00022692"/>
    </source>
</evidence>
<keyword evidence="5" id="KW-0249">Electron transport</keyword>
<feature type="transmembrane region" description="Helical" evidence="10">
    <location>
        <begin position="154"/>
        <end position="173"/>
    </location>
</feature>
<dbReference type="InterPro" id="IPR013121">
    <property type="entry name" value="Fe_red_NAD-bd_6"/>
</dbReference>
<dbReference type="EMBL" id="JPKY01000015">
    <property type="protein sequence ID" value="KFH46801.1"/>
    <property type="molecule type" value="Genomic_DNA"/>
</dbReference>
<dbReference type="CDD" id="cd06186">
    <property type="entry name" value="NOX_Duox_like_FAD_NADP"/>
    <property type="match status" value="1"/>
</dbReference>
<dbReference type="InterPro" id="IPR051410">
    <property type="entry name" value="Ferric/Cupric_Reductase"/>
</dbReference>
<dbReference type="AlphaFoldDB" id="A0A086TBR9"/>
<dbReference type="GO" id="GO:0006879">
    <property type="term" value="P:intracellular iron ion homeostasis"/>
    <property type="evidence" value="ECO:0007669"/>
    <property type="project" value="TreeGrafter"/>
</dbReference>
<evidence type="ECO:0000313" key="13">
    <source>
        <dbReference type="Proteomes" id="UP000029964"/>
    </source>
</evidence>
<dbReference type="Pfam" id="PF01794">
    <property type="entry name" value="Ferric_reduct"/>
    <property type="match status" value="1"/>
</dbReference>
<evidence type="ECO:0000256" key="3">
    <source>
        <dbReference type="ARBA" id="ARBA00022448"/>
    </source>
</evidence>
<keyword evidence="3" id="KW-0813">Transport</keyword>
<evidence type="ECO:0000256" key="8">
    <source>
        <dbReference type="ARBA" id="ARBA00023065"/>
    </source>
</evidence>
<dbReference type="SUPFAM" id="SSF52343">
    <property type="entry name" value="Ferredoxin reductase-like, C-terminal NADP-linked domain"/>
    <property type="match status" value="1"/>
</dbReference>
<feature type="transmembrane region" description="Helical" evidence="10">
    <location>
        <begin position="78"/>
        <end position="102"/>
    </location>
</feature>
<dbReference type="Gene3D" id="3.40.50.80">
    <property type="entry name" value="Nucleotide-binding domain of ferredoxin-NADP reductase (FNR) module"/>
    <property type="match status" value="1"/>
</dbReference>
<protein>
    <submittedName>
        <fullName evidence="12">Ferric/cupric reductase transmembrane component-like protein</fullName>
    </submittedName>
</protein>
<keyword evidence="8" id="KW-0406">Ion transport</keyword>
<dbReference type="SFLD" id="SFLDS00052">
    <property type="entry name" value="Ferric_Reductase_Domain"/>
    <property type="match status" value="1"/>
</dbReference>
<comment type="similarity">
    <text evidence="2">Belongs to the ferric reductase (FRE) family.</text>
</comment>
<gene>
    <name evidence="12" type="ORF">ACRE_023560</name>
</gene>
<dbReference type="GO" id="GO:0000293">
    <property type="term" value="F:ferric-chelate reductase activity"/>
    <property type="evidence" value="ECO:0007669"/>
    <property type="project" value="UniProtKB-ARBA"/>
</dbReference>
<keyword evidence="9 10" id="KW-0472">Membrane</keyword>
<dbReference type="Pfam" id="PF08030">
    <property type="entry name" value="NAD_binding_6"/>
    <property type="match status" value="1"/>
</dbReference>
<dbReference type="InterPro" id="IPR039261">
    <property type="entry name" value="FNR_nucleotide-bd"/>
</dbReference>
<dbReference type="STRING" id="857340.A0A086TBR9"/>
<comment type="caution">
    <text evidence="12">The sequence shown here is derived from an EMBL/GenBank/DDBJ whole genome shotgun (WGS) entry which is preliminary data.</text>
</comment>
<dbReference type="InterPro" id="IPR013112">
    <property type="entry name" value="FAD-bd_8"/>
</dbReference>
<evidence type="ECO:0000256" key="2">
    <source>
        <dbReference type="ARBA" id="ARBA00006278"/>
    </source>
</evidence>
<dbReference type="HOGENOM" id="CLU_010365_5_0_1"/>
<feature type="transmembrane region" description="Helical" evidence="10">
    <location>
        <begin position="122"/>
        <end position="147"/>
    </location>
</feature>
<evidence type="ECO:0000256" key="9">
    <source>
        <dbReference type="ARBA" id="ARBA00023136"/>
    </source>
</evidence>
<feature type="transmembrane region" description="Helical" evidence="10">
    <location>
        <begin position="219"/>
        <end position="240"/>
    </location>
</feature>
<evidence type="ECO:0000256" key="1">
    <source>
        <dbReference type="ARBA" id="ARBA00004141"/>
    </source>
</evidence>
<dbReference type="PANTHER" id="PTHR32361">
    <property type="entry name" value="FERRIC/CUPRIC REDUCTASE TRANSMEMBRANE COMPONENT"/>
    <property type="match status" value="1"/>
</dbReference>
<dbReference type="PROSITE" id="PS51384">
    <property type="entry name" value="FAD_FR"/>
    <property type="match status" value="1"/>
</dbReference>
<sequence>MAGHHSPEKAAKFAIRARMNHETMLYFLAALVSMASIFISYHFLRVLAGKTSRQNPEGRSSPPLAVARKIRSVLIRTAPALPSFGHAGLVSLYVATNIVLTFAHVDYKNVGILSNLGSRTGWLAIANMLLVVFLALKNTPLAFLTSWSYERLNVLHQVSGSMTLVHVILHVSLYCSYFVQSGRPSRLLYTDEIFGMVAGLCFFGLAFSGIVVRRWWYELFYYMHICFWAVGVVMVGLHQPDFSKKIIFVTCVTGGIWGMDRLLRLARILMYSVSNEVTLQPLSNGGTRVTLKKPPLGAMSGKHCFLWIPKIRSFETHPFTIAATDPMEFVIASYDGFTSELHQYATRNPGASLKASVDGSYGTFPAVDNCDKMILVAGGSGASFTFGTALNALQKMKADDKKTIIFIWIVKQHSQLTWFARHIKTLESDDRVSVRLYVTRAPALEVEPASPSESLMQKELPVRRVTEDPEKDDHWTSEARRSIDFEKGGAISDSDAPSSTMNGKVTATHSHIEDVPIIYRRPDVGDILRATIIDETPVDRRVLVMGCGPDGLMRTVRDTSAACIRTEGPAVEVHCEQFGW</sequence>
<dbReference type="Proteomes" id="UP000029964">
    <property type="component" value="Unassembled WGS sequence"/>
</dbReference>
<dbReference type="Pfam" id="PF08022">
    <property type="entry name" value="FAD_binding_8"/>
    <property type="match status" value="1"/>
</dbReference>